<evidence type="ECO:0000256" key="9">
    <source>
        <dbReference type="SAM" id="MobiDB-lite"/>
    </source>
</evidence>
<dbReference type="GO" id="GO:0034045">
    <property type="term" value="C:phagophore assembly site membrane"/>
    <property type="evidence" value="ECO:0007669"/>
    <property type="project" value="UniProtKB-SubCell"/>
</dbReference>
<dbReference type="GO" id="GO:0061753">
    <property type="term" value="P:substrate localization to autophagosome"/>
    <property type="evidence" value="ECO:0007669"/>
    <property type="project" value="Ensembl"/>
</dbReference>
<dbReference type="InterPro" id="IPR013784">
    <property type="entry name" value="Carb-bd-like_fold"/>
</dbReference>
<evidence type="ECO:0000259" key="11">
    <source>
        <dbReference type="PROSITE" id="PS51166"/>
    </source>
</evidence>
<dbReference type="Proteomes" id="UP000472240">
    <property type="component" value="Chromosome 5"/>
</dbReference>
<evidence type="ECO:0000313" key="14">
    <source>
        <dbReference type="Proteomes" id="UP000472240"/>
    </source>
</evidence>
<keyword evidence="10" id="KW-0472">Membrane</keyword>
<dbReference type="GO" id="GO:0007041">
    <property type="term" value="P:lysosomal transport"/>
    <property type="evidence" value="ECO:0007669"/>
    <property type="project" value="Ensembl"/>
</dbReference>
<comment type="function">
    <text evidence="3">Acts as a cargo receptor for glycogen. Delivers its cargo to an autophagic pathway called glycophagy, resulting in the transport of glycogen to lysosomes.</text>
</comment>
<dbReference type="GeneTree" id="ENSGT00390000007731"/>
<dbReference type="Pfam" id="PF00686">
    <property type="entry name" value="CBM_20"/>
    <property type="match status" value="1"/>
</dbReference>
<dbReference type="SMART" id="SM01065">
    <property type="entry name" value="CBM_2"/>
    <property type="match status" value="1"/>
</dbReference>
<organism evidence="13 14">
    <name type="scientific">Rhinolophus ferrumequinum</name>
    <name type="common">Greater horseshoe bat</name>
    <dbReference type="NCBI Taxonomy" id="59479"/>
    <lineage>
        <taxon>Eukaryota</taxon>
        <taxon>Metazoa</taxon>
        <taxon>Chordata</taxon>
        <taxon>Craniata</taxon>
        <taxon>Vertebrata</taxon>
        <taxon>Euteleostomi</taxon>
        <taxon>Mammalia</taxon>
        <taxon>Eutheria</taxon>
        <taxon>Laurasiatheria</taxon>
        <taxon>Chiroptera</taxon>
        <taxon>Yinpterochiroptera</taxon>
        <taxon>Rhinolophoidea</taxon>
        <taxon>Rhinolophidae</taxon>
        <taxon>Rhinolophinae</taxon>
        <taxon>Rhinolophus</taxon>
    </lineage>
</organism>
<reference evidence="12 15" key="4">
    <citation type="journal article" date="2020" name="Nature">
        <title>Six reference-quality genomes reveal evolution of bat adaptations.</title>
        <authorList>
            <person name="Jebb D."/>
            <person name="Huang Z."/>
            <person name="Pippel M."/>
            <person name="Hughes G.M."/>
            <person name="Lavrichenko K."/>
            <person name="Devanna P."/>
            <person name="Winkler S."/>
            <person name="Jermiin L.S."/>
            <person name="Skirmuntt E.C."/>
            <person name="Katzourakis A."/>
            <person name="Burkitt-Gray L."/>
            <person name="Ray D.A."/>
            <person name="Sullivan K.A.M."/>
            <person name="Roscito J.G."/>
            <person name="Kirilenko B.M."/>
            <person name="Davalos L.M."/>
            <person name="Corthals A.P."/>
            <person name="Power M.L."/>
            <person name="Jones G."/>
            <person name="Ransome R.D."/>
            <person name="Dechmann D.K.N."/>
            <person name="Locatelli A.G."/>
            <person name="Puechmaille S.J."/>
            <person name="Fedrigo O."/>
            <person name="Jarvis E.D."/>
            <person name="Hiller M."/>
            <person name="Vernes S.C."/>
            <person name="Myers E.W."/>
            <person name="Teeling E.C."/>
        </authorList>
    </citation>
    <scope>NUCLEOTIDE SEQUENCE [LARGE SCALE GENOMIC DNA]</scope>
    <source>
        <strain evidence="12">MRhiFer1</strain>
        <tissue evidence="12">Lung</tissue>
    </source>
</reference>
<dbReference type="RefSeq" id="XP_032962572.1">
    <property type="nucleotide sequence ID" value="XM_033106681.1"/>
</dbReference>
<gene>
    <name evidence="13" type="primary">STBD1</name>
    <name evidence="12" type="ORF">mRhiFer1_016272</name>
</gene>
<dbReference type="EMBL" id="JACAGC010000004">
    <property type="protein sequence ID" value="KAF6372569.1"/>
    <property type="molecule type" value="Genomic_DNA"/>
</dbReference>
<dbReference type="OrthoDB" id="6123450at2759"/>
<dbReference type="SUPFAM" id="SSF49452">
    <property type="entry name" value="Starch-binding domain-like"/>
    <property type="match status" value="1"/>
</dbReference>
<dbReference type="InterPro" id="IPR013783">
    <property type="entry name" value="Ig-like_fold"/>
</dbReference>
<proteinExistence type="predicted"/>
<dbReference type="GO" id="GO:2001069">
    <property type="term" value="F:glycogen binding"/>
    <property type="evidence" value="ECO:0007669"/>
    <property type="project" value="Ensembl"/>
</dbReference>
<evidence type="ECO:0000256" key="10">
    <source>
        <dbReference type="SAM" id="Phobius"/>
    </source>
</evidence>
<dbReference type="GO" id="GO:0005789">
    <property type="term" value="C:endoplasmic reticulum membrane"/>
    <property type="evidence" value="ECO:0007669"/>
    <property type="project" value="UniProtKB-SubCell"/>
</dbReference>
<dbReference type="KEGG" id="rfq:117022554"/>
<reference evidence="13 14" key="3">
    <citation type="submission" date="2018-12" db="EMBL/GenBank/DDBJ databases">
        <title>G10K-VGP greater horseshoe bat female genome, primary haplotype.</title>
        <authorList>
            <person name="Teeling E."/>
            <person name="Myers G."/>
            <person name="Vernes S."/>
            <person name="Pippel M."/>
            <person name="Winkler S."/>
            <person name="Fedrigo O."/>
            <person name="Rhie A."/>
            <person name="Koren S."/>
            <person name="Phillippy A."/>
            <person name="Lewin H."/>
            <person name="Damas J."/>
            <person name="Howe K."/>
            <person name="Mountcastle J."/>
            <person name="Jarvis E.D."/>
        </authorList>
    </citation>
    <scope>NUCLEOTIDE SEQUENCE [LARGE SCALE GENOMIC DNA]</scope>
</reference>
<sequence>MGAVWSALLVGGGLAGALFIWLMRDTGKKRDAKQEKDASLGEAVAAGGDQDGRGGLSPGPSRRELITKPESLQESNGCLVSETKVPGNVQKAAWRLQSPSGEDGDYGNSREHVPFEWFPDTESLASSASGNSRRYSEVSRNESCESHIGEWGFQKGQETPAKAAACLAEKLTSSNLFMDRAKEEGSLESLDSQGPADQEDWEMVSRHSSWGDIGLGGSLEAPVLSPKHSMDYGRSTLVDTRGQEVDVKTKRAVAMSSESQQVSVCFQIHYVTSTGMQFIAVTGDHEWLGRWNTYIPLQCSRDGFWSRSISLPANTVVEWKFVVVENGEITRWEECSNRLLETGHGDKVVHKRWGIH</sequence>
<keyword evidence="10" id="KW-0812">Transmembrane</keyword>
<dbReference type="InterPro" id="IPR002044">
    <property type="entry name" value="CBM20"/>
</dbReference>
<feature type="transmembrane region" description="Helical" evidence="10">
    <location>
        <begin position="6"/>
        <end position="23"/>
    </location>
</feature>
<comment type="subcellular location">
    <subcellularLocation>
        <location evidence="2">Cell membrane</location>
        <location evidence="2">Sarcolemma</location>
        <location evidence="2">T-tubule</location>
    </subcellularLocation>
    <subcellularLocation>
        <location evidence="1">Endoplasmic reticulum membrane</location>
        <topology evidence="1">Single-pass type III membrane protein</topology>
    </subcellularLocation>
    <subcellularLocation>
        <location evidence="4">Preautophagosomal structure membrane</location>
        <topology evidence="4">Single-pass type III membrane protein</topology>
    </subcellularLocation>
</comment>
<feature type="domain" description="CBM20" evidence="11">
    <location>
        <begin position="256"/>
        <end position="355"/>
    </location>
</feature>
<dbReference type="PROSITE" id="PS51166">
    <property type="entry name" value="CBM20"/>
    <property type="match status" value="1"/>
</dbReference>
<evidence type="ECO:0000313" key="15">
    <source>
        <dbReference type="Proteomes" id="UP000585614"/>
    </source>
</evidence>
<evidence type="ECO:0000256" key="8">
    <source>
        <dbReference type="ARBA" id="ARBA00076001"/>
    </source>
</evidence>
<dbReference type="GO" id="GO:0048471">
    <property type="term" value="C:perinuclear region of cytoplasm"/>
    <property type="evidence" value="ECO:0007669"/>
    <property type="project" value="Ensembl"/>
</dbReference>
<keyword evidence="10" id="KW-1133">Transmembrane helix</keyword>
<evidence type="ECO:0000256" key="1">
    <source>
        <dbReference type="ARBA" id="ARBA00004643"/>
    </source>
</evidence>
<name>A0A671G7R8_RHIFE</name>
<reference evidence="13" key="5">
    <citation type="submission" date="2025-05" db="UniProtKB">
        <authorList>
            <consortium name="Ensembl"/>
        </authorList>
    </citation>
    <scope>IDENTIFICATION</scope>
</reference>
<dbReference type="Ensembl" id="ENSRFET00010034631.1">
    <property type="protein sequence ID" value="ENSRFEP00010031948.1"/>
    <property type="gene ID" value="ENSRFEG00010021110.1"/>
</dbReference>
<dbReference type="FunFam" id="2.60.40.10:FF:000552">
    <property type="entry name" value="Related to glucoamylase"/>
    <property type="match status" value="1"/>
</dbReference>
<feature type="region of interest" description="Disordered" evidence="9">
    <location>
        <begin position="32"/>
        <end position="78"/>
    </location>
</feature>
<comment type="subunit">
    <text evidence="5">Interacts with the ATG8 family proteins GABARAP and GABARAPL1. Interacts with several glycogen-associated proteins, such as GYS2 (liver glycogen synthase), GDE (glycogen debranching enzyme), GBE1 (glycogen branching enzyme 1) and EPM2A (Laforin).</text>
</comment>
<evidence type="ECO:0000313" key="12">
    <source>
        <dbReference type="EMBL" id="KAF6372569.1"/>
    </source>
</evidence>
<dbReference type="AlphaFoldDB" id="A0A671G7R8"/>
<evidence type="ECO:0000256" key="6">
    <source>
        <dbReference type="ARBA" id="ARBA00073038"/>
    </source>
</evidence>
<dbReference type="GeneID" id="117022554"/>
<dbReference type="GO" id="GO:0061723">
    <property type="term" value="P:glycophagy"/>
    <property type="evidence" value="ECO:0007669"/>
    <property type="project" value="Ensembl"/>
</dbReference>
<evidence type="ECO:0000256" key="7">
    <source>
        <dbReference type="ARBA" id="ARBA00075794"/>
    </source>
</evidence>
<evidence type="ECO:0000256" key="2">
    <source>
        <dbReference type="ARBA" id="ARBA00024012"/>
    </source>
</evidence>
<reference evidence="13 14" key="1">
    <citation type="journal article" date="2015" name="Annu Rev Anim Biosci">
        <title>The Genome 10K Project: a way forward.</title>
        <authorList>
            <person name="Koepfli K.P."/>
            <person name="Paten B."/>
            <person name="O'Brien S.J."/>
            <person name="Koepfli K.P."/>
            <person name="Paten B."/>
            <person name="Antunes A."/>
            <person name="Belov K."/>
            <person name="Bustamante C."/>
            <person name="Castoe T.A."/>
            <person name="Clawson H."/>
            <person name="Crawford A.J."/>
            <person name="Diekhans M."/>
            <person name="Distel D."/>
            <person name="Durbin R."/>
            <person name="Earl D."/>
            <person name="Fujita M.K."/>
            <person name="Gamble T."/>
            <person name="Georges A."/>
            <person name="Gemmell N."/>
            <person name="Gilbert M.T."/>
            <person name="Graves J.M."/>
            <person name="Green R.E."/>
            <person name="Hickey G."/>
            <person name="Jarvis E.D."/>
            <person name="Johnson W."/>
            <person name="Komissarov A."/>
            <person name="Korf I."/>
            <person name="Kuhn R."/>
            <person name="Larkin D.M."/>
            <person name="Lewin H."/>
            <person name="Lopez J.V."/>
            <person name="Ma J."/>
            <person name="Marques-Bonet T."/>
            <person name="Miller W."/>
            <person name="Murphy R."/>
            <person name="Pevzner P."/>
            <person name="Shapiro B."/>
            <person name="Steiner C."/>
            <person name="Tamazian G."/>
            <person name="Venkatesh B."/>
            <person name="Wang J."/>
            <person name="Wayne R."/>
            <person name="Wiley E."/>
            <person name="Yang H."/>
            <person name="Zhang G."/>
            <person name="Haussler D."/>
            <person name="Ryder O."/>
            <person name="O'Brien S.J."/>
        </authorList>
    </citation>
    <scope>NUCLEOTIDE SEQUENCE</scope>
</reference>
<dbReference type="CTD" id="8987"/>
<dbReference type="OMA" id="RADNEDW"/>
<evidence type="ECO:0000256" key="3">
    <source>
        <dbReference type="ARBA" id="ARBA00053886"/>
    </source>
</evidence>
<dbReference type="PANTHER" id="PTHR15048">
    <property type="entry name" value="STARCH-BINDING DOMAIN-CONTAINING PROTEIN 1"/>
    <property type="match status" value="1"/>
</dbReference>
<dbReference type="CDD" id="cd05813">
    <property type="entry name" value="CBM20_genethonin_1"/>
    <property type="match status" value="1"/>
</dbReference>
<keyword evidence="14" id="KW-1185">Reference proteome</keyword>
<dbReference type="Gene3D" id="2.60.40.10">
    <property type="entry name" value="Immunoglobulins"/>
    <property type="match status" value="1"/>
</dbReference>
<dbReference type="GO" id="GO:0038024">
    <property type="term" value="F:cargo receptor activity"/>
    <property type="evidence" value="ECO:0007669"/>
    <property type="project" value="Ensembl"/>
</dbReference>
<dbReference type="PANTHER" id="PTHR15048:SF0">
    <property type="entry name" value="STARCH-BINDING DOMAIN-CONTAINING PROTEIN 1"/>
    <property type="match status" value="1"/>
</dbReference>
<evidence type="ECO:0000256" key="4">
    <source>
        <dbReference type="ARBA" id="ARBA00060405"/>
    </source>
</evidence>
<dbReference type="GO" id="GO:0030315">
    <property type="term" value="C:T-tubule"/>
    <property type="evidence" value="ECO:0007669"/>
    <property type="project" value="UniProtKB-SubCell"/>
</dbReference>
<dbReference type="GO" id="GO:2001070">
    <property type="term" value="F:starch binding"/>
    <property type="evidence" value="ECO:0007669"/>
    <property type="project" value="InterPro"/>
</dbReference>
<protein>
    <recommendedName>
        <fullName evidence="6">Starch-binding domain-containing protein 1</fullName>
    </recommendedName>
    <alternativeName>
        <fullName evidence="7">Genethonin-1</fullName>
    </alternativeName>
    <alternativeName>
        <fullName evidence="8">Glycophagy cargo receptor stbd1</fullName>
    </alternativeName>
</protein>
<dbReference type="InterPro" id="IPR034838">
    <property type="entry name" value="CBM20_genethonin_1"/>
</dbReference>
<dbReference type="GO" id="GO:0019899">
    <property type="term" value="F:enzyme binding"/>
    <property type="evidence" value="ECO:0007669"/>
    <property type="project" value="Ensembl"/>
</dbReference>
<accession>A0A671G7R8</accession>
<reference evidence="13 14" key="2">
    <citation type="journal article" date="2018" name="Annu Rev Anim Biosci">
        <title>Bat Biology, Genomes, and the Bat1K Project: To Generate Chromosome-Level Genomes for All Living Bat Species.</title>
        <authorList>
            <person name="Teeling E.C."/>
            <person name="Vernes S.C."/>
            <person name="Davalos L.M."/>
            <person name="Ray D.A."/>
            <person name="Gilbert M.T.P."/>
            <person name="Myers E."/>
        </authorList>
    </citation>
    <scope>NUCLEOTIDE SEQUENCE</scope>
</reference>
<evidence type="ECO:0000256" key="5">
    <source>
        <dbReference type="ARBA" id="ARBA00062412"/>
    </source>
</evidence>
<dbReference type="Proteomes" id="UP000585614">
    <property type="component" value="Unassembled WGS sequence"/>
</dbReference>
<evidence type="ECO:0000313" key="13">
    <source>
        <dbReference type="Ensembl" id="ENSRFEP00010031948.1"/>
    </source>
</evidence>